<organism evidence="2 3">
    <name type="scientific">Amycolatopsis vastitatis</name>
    <dbReference type="NCBI Taxonomy" id="1905142"/>
    <lineage>
        <taxon>Bacteria</taxon>
        <taxon>Bacillati</taxon>
        <taxon>Actinomycetota</taxon>
        <taxon>Actinomycetes</taxon>
        <taxon>Pseudonocardiales</taxon>
        <taxon>Pseudonocardiaceae</taxon>
        <taxon>Amycolatopsis</taxon>
    </lineage>
</organism>
<dbReference type="OrthoDB" id="3627384at2"/>
<protein>
    <submittedName>
        <fullName evidence="2">Uncharacterized protein</fullName>
    </submittedName>
</protein>
<evidence type="ECO:0000313" key="2">
    <source>
        <dbReference type="EMBL" id="OXM65299.1"/>
    </source>
</evidence>
<gene>
    <name evidence="2" type="ORF">CF165_23490</name>
</gene>
<proteinExistence type="predicted"/>
<evidence type="ECO:0000256" key="1">
    <source>
        <dbReference type="SAM" id="MobiDB-lite"/>
    </source>
</evidence>
<accession>A0A229T3G5</accession>
<dbReference type="AlphaFoldDB" id="A0A229T3G5"/>
<dbReference type="EMBL" id="NMUL01000023">
    <property type="protein sequence ID" value="OXM65299.1"/>
    <property type="molecule type" value="Genomic_DNA"/>
</dbReference>
<name>A0A229T3G5_9PSEU</name>
<keyword evidence="3" id="KW-1185">Reference proteome</keyword>
<comment type="caution">
    <text evidence="2">The sequence shown here is derived from an EMBL/GenBank/DDBJ whole genome shotgun (WGS) entry which is preliminary data.</text>
</comment>
<feature type="compositionally biased region" description="Pro residues" evidence="1">
    <location>
        <begin position="113"/>
        <end position="130"/>
    </location>
</feature>
<feature type="region of interest" description="Disordered" evidence="1">
    <location>
        <begin position="102"/>
        <end position="132"/>
    </location>
</feature>
<dbReference type="Proteomes" id="UP000215199">
    <property type="component" value="Unassembled WGS sequence"/>
</dbReference>
<evidence type="ECO:0000313" key="3">
    <source>
        <dbReference type="Proteomes" id="UP000215199"/>
    </source>
</evidence>
<dbReference type="RefSeq" id="WP_093949704.1">
    <property type="nucleotide sequence ID" value="NZ_NMUL01000023.1"/>
</dbReference>
<sequence length="214" mass="23694">MSDLKSFVALQARVYEFLDRQDEATLRRIVSGAAQLMVLSAAEQAVRALPELSTASERRTYLETADLTVADLKKVAGELHYRNYSRLTKPKLIDLLADQTPAPAETPAEPKRPAPAPPSPVAEAPVPEPPEAVSVTMTSDADAAAIAARLREIDTEEEGAEYLQAQRLDRDSLLAIATELQLTHMDRLSQKELRRRILKQAIGARRKFAGLRKW</sequence>
<reference evidence="3" key="1">
    <citation type="submission" date="2017-07" db="EMBL/GenBank/DDBJ databases">
        <title>Comparative genome mining reveals phylogenetic distribution patterns of secondary metabolites in Amycolatopsis.</title>
        <authorList>
            <person name="Adamek M."/>
            <person name="Alanjary M."/>
            <person name="Sales-Ortells H."/>
            <person name="Goodfellow M."/>
            <person name="Bull A.T."/>
            <person name="Kalinowski J."/>
            <person name="Ziemert N."/>
        </authorList>
    </citation>
    <scope>NUCLEOTIDE SEQUENCE [LARGE SCALE GENOMIC DNA]</scope>
    <source>
        <strain evidence="3">H5</strain>
    </source>
</reference>